<reference evidence="2 3" key="1">
    <citation type="submission" date="2019-03" db="EMBL/GenBank/DDBJ databases">
        <title>First draft genome of Liparis tanakae, snailfish: a comprehensive survey of snailfish specific genes.</title>
        <authorList>
            <person name="Kim W."/>
            <person name="Song I."/>
            <person name="Jeong J.-H."/>
            <person name="Kim D."/>
            <person name="Kim S."/>
            <person name="Ryu S."/>
            <person name="Song J.Y."/>
            <person name="Lee S.K."/>
        </authorList>
    </citation>
    <scope>NUCLEOTIDE SEQUENCE [LARGE SCALE GENOMIC DNA]</scope>
    <source>
        <tissue evidence="2">Muscle</tissue>
    </source>
</reference>
<evidence type="ECO:0000256" key="1">
    <source>
        <dbReference type="SAM" id="MobiDB-lite"/>
    </source>
</evidence>
<dbReference type="Proteomes" id="UP000314294">
    <property type="component" value="Unassembled WGS sequence"/>
</dbReference>
<gene>
    <name evidence="2" type="ORF">EYF80_005861</name>
</gene>
<comment type="caution">
    <text evidence="2">The sequence shown here is derived from an EMBL/GenBank/DDBJ whole genome shotgun (WGS) entry which is preliminary data.</text>
</comment>
<proteinExistence type="predicted"/>
<sequence>MPPLSVSCDKRSASSHSLSMAPDEVSTQVTPCGLSVAAGLEVVSLALLLGELGVLGAAQDSDDPCPAQKVWHLPRADPQGVGSLQAWRSRSSMNSPQDIVSFRARLPPSSLSDRKTHDNKLSPHFGFSGSKLSITSTLYTWFNLQQIVKGNPDLTI</sequence>
<evidence type="ECO:0000313" key="2">
    <source>
        <dbReference type="EMBL" id="TNN83990.1"/>
    </source>
</evidence>
<feature type="region of interest" description="Disordered" evidence="1">
    <location>
        <begin position="1"/>
        <end position="24"/>
    </location>
</feature>
<dbReference type="AlphaFoldDB" id="A0A4Z2J139"/>
<dbReference type="EMBL" id="SRLO01000030">
    <property type="protein sequence ID" value="TNN83990.1"/>
    <property type="molecule type" value="Genomic_DNA"/>
</dbReference>
<protein>
    <submittedName>
        <fullName evidence="2">Uncharacterized protein</fullName>
    </submittedName>
</protein>
<organism evidence="2 3">
    <name type="scientific">Liparis tanakae</name>
    <name type="common">Tanaka's snailfish</name>
    <dbReference type="NCBI Taxonomy" id="230148"/>
    <lineage>
        <taxon>Eukaryota</taxon>
        <taxon>Metazoa</taxon>
        <taxon>Chordata</taxon>
        <taxon>Craniata</taxon>
        <taxon>Vertebrata</taxon>
        <taxon>Euteleostomi</taxon>
        <taxon>Actinopterygii</taxon>
        <taxon>Neopterygii</taxon>
        <taxon>Teleostei</taxon>
        <taxon>Neoteleostei</taxon>
        <taxon>Acanthomorphata</taxon>
        <taxon>Eupercaria</taxon>
        <taxon>Perciformes</taxon>
        <taxon>Cottioidei</taxon>
        <taxon>Cottales</taxon>
        <taxon>Liparidae</taxon>
        <taxon>Liparis</taxon>
    </lineage>
</organism>
<accession>A0A4Z2J139</accession>
<keyword evidence="3" id="KW-1185">Reference proteome</keyword>
<evidence type="ECO:0000313" key="3">
    <source>
        <dbReference type="Proteomes" id="UP000314294"/>
    </source>
</evidence>
<name>A0A4Z2J139_9TELE</name>